<evidence type="ECO:0000256" key="2">
    <source>
        <dbReference type="ARBA" id="ARBA00023015"/>
    </source>
</evidence>
<dbReference type="Gene3D" id="3.40.1810.10">
    <property type="entry name" value="Transcription factor, MADS-box"/>
    <property type="match status" value="1"/>
</dbReference>
<dbReference type="InterPro" id="IPR036879">
    <property type="entry name" value="TF_MADSbox_sf"/>
</dbReference>
<name>K7R240_9MAGN</name>
<organism evidence="9">
    <name type="scientific">Balanophora laxiflora</name>
    <dbReference type="NCBI Taxonomy" id="1128103"/>
    <lineage>
        <taxon>Eukaryota</taxon>
        <taxon>Viridiplantae</taxon>
        <taxon>Streptophyta</taxon>
        <taxon>Embryophyta</taxon>
        <taxon>Tracheophyta</taxon>
        <taxon>Spermatophyta</taxon>
        <taxon>Magnoliopsida</taxon>
        <taxon>eudicotyledons</taxon>
        <taxon>Gunneridae</taxon>
        <taxon>Pentapetalae</taxon>
        <taxon>Santalales</taxon>
        <taxon>Balanophoraceae</taxon>
        <taxon>Balanophora</taxon>
    </lineage>
</organism>
<dbReference type="AlphaFoldDB" id="K7R240"/>
<accession>K7R240</accession>
<dbReference type="PROSITE" id="PS51297">
    <property type="entry name" value="K_BOX"/>
    <property type="match status" value="1"/>
</dbReference>
<comment type="subcellular location">
    <subcellularLocation>
        <location evidence="1">Nucleus</location>
    </subcellularLocation>
</comment>
<evidence type="ECO:0000256" key="5">
    <source>
        <dbReference type="ARBA" id="ARBA00023242"/>
    </source>
</evidence>
<dbReference type="GO" id="GO:0003700">
    <property type="term" value="F:DNA-binding transcription factor activity"/>
    <property type="evidence" value="ECO:0007669"/>
    <property type="project" value="InterPro"/>
</dbReference>
<dbReference type="Pfam" id="PF01486">
    <property type="entry name" value="K-box"/>
    <property type="match status" value="1"/>
</dbReference>
<keyword evidence="3" id="KW-0238">DNA-binding</keyword>
<dbReference type="PROSITE" id="PS50066">
    <property type="entry name" value="MADS_BOX_2"/>
    <property type="match status" value="1"/>
</dbReference>
<evidence type="ECO:0000256" key="3">
    <source>
        <dbReference type="ARBA" id="ARBA00023125"/>
    </source>
</evidence>
<gene>
    <name evidence="9" type="primary">PI</name>
</gene>
<evidence type="ECO:0000256" key="4">
    <source>
        <dbReference type="ARBA" id="ARBA00023163"/>
    </source>
</evidence>
<dbReference type="SMART" id="SM00432">
    <property type="entry name" value="MADS"/>
    <property type="match status" value="1"/>
</dbReference>
<feature type="coiled-coil region" evidence="6">
    <location>
        <begin position="84"/>
        <end position="173"/>
    </location>
</feature>
<keyword evidence="4" id="KW-0804">Transcription</keyword>
<evidence type="ECO:0000259" key="8">
    <source>
        <dbReference type="PROSITE" id="PS51297"/>
    </source>
</evidence>
<protein>
    <submittedName>
        <fullName evidence="9">PISTILLATA-like protein</fullName>
    </submittedName>
</protein>
<evidence type="ECO:0000256" key="6">
    <source>
        <dbReference type="SAM" id="Coils"/>
    </source>
</evidence>
<dbReference type="InterPro" id="IPR002100">
    <property type="entry name" value="TF_MADSbox"/>
</dbReference>
<dbReference type="GO" id="GO:0005634">
    <property type="term" value="C:nucleus"/>
    <property type="evidence" value="ECO:0007669"/>
    <property type="project" value="UniProtKB-SubCell"/>
</dbReference>
<proteinExistence type="evidence at transcript level"/>
<dbReference type="PANTHER" id="PTHR48019">
    <property type="entry name" value="SERUM RESPONSE FACTOR HOMOLOG"/>
    <property type="match status" value="1"/>
</dbReference>
<feature type="domain" description="K-box" evidence="8">
    <location>
        <begin position="84"/>
        <end position="173"/>
    </location>
</feature>
<dbReference type="SUPFAM" id="SSF55455">
    <property type="entry name" value="SRF-like"/>
    <property type="match status" value="1"/>
</dbReference>
<dbReference type="GO" id="GO:0046983">
    <property type="term" value="F:protein dimerization activity"/>
    <property type="evidence" value="ECO:0007669"/>
    <property type="project" value="InterPro"/>
</dbReference>
<dbReference type="CDD" id="cd00265">
    <property type="entry name" value="MADS_MEF2_like"/>
    <property type="match status" value="1"/>
</dbReference>
<evidence type="ECO:0000256" key="1">
    <source>
        <dbReference type="ARBA" id="ARBA00004123"/>
    </source>
</evidence>
<keyword evidence="5" id="KW-0539">Nucleus</keyword>
<keyword evidence="2" id="KW-0805">Transcription regulation</keyword>
<dbReference type="PROSITE" id="PS00350">
    <property type="entry name" value="MADS_BOX_1"/>
    <property type="match status" value="1"/>
</dbReference>
<evidence type="ECO:0000313" key="9">
    <source>
        <dbReference type="EMBL" id="AFV74900.1"/>
    </source>
</evidence>
<dbReference type="InterPro" id="IPR033896">
    <property type="entry name" value="MEF2-like_N"/>
</dbReference>
<sequence length="208" mass="24282">MGRGKIEIEIIENSSSRQTTYTKRRNGLIKKATEISVLCDVEVALVIFSSTNVMHDYCSHPGKIVDILDKYQNKSGKCLWDTKHENLHKELERLKKENDSMRIKLSHFKGKDINSLTHRELAEIEEILENGLDNIREKKAELFDIIEKNQKLLDDENKRLRFYLNQLKSMDDNMGKMEGFGNAGRDYNPQMPFAFRVQPIQPNLQERI</sequence>
<dbReference type="GO" id="GO:0045944">
    <property type="term" value="P:positive regulation of transcription by RNA polymerase II"/>
    <property type="evidence" value="ECO:0007669"/>
    <property type="project" value="InterPro"/>
</dbReference>
<dbReference type="EMBL" id="JQ613261">
    <property type="protein sequence ID" value="AFV74900.1"/>
    <property type="molecule type" value="mRNA"/>
</dbReference>
<keyword evidence="6" id="KW-0175">Coiled coil</keyword>
<dbReference type="Pfam" id="PF00319">
    <property type="entry name" value="SRF-TF"/>
    <property type="match status" value="1"/>
</dbReference>
<feature type="domain" description="MADS-box" evidence="7">
    <location>
        <begin position="1"/>
        <end position="61"/>
    </location>
</feature>
<dbReference type="InterPro" id="IPR050142">
    <property type="entry name" value="MADS-box/MEF2_TF"/>
</dbReference>
<reference evidence="9" key="1">
    <citation type="journal article" date="2012" name="Ann. Bot.">
        <title>Rate heterogeneity in six protein-coding genes from the holoparasite Balanophora (Balanophoraceae) and other taxa of Santalales.</title>
        <authorList>
            <person name="Su H.-J."/>
            <person name="Hu J.-M."/>
        </authorList>
    </citation>
    <scope>NUCLEOTIDE SEQUENCE</scope>
</reference>
<dbReference type="GO" id="GO:0000977">
    <property type="term" value="F:RNA polymerase II transcription regulatory region sequence-specific DNA binding"/>
    <property type="evidence" value="ECO:0007669"/>
    <property type="project" value="InterPro"/>
</dbReference>
<dbReference type="PRINTS" id="PR00404">
    <property type="entry name" value="MADSDOMAIN"/>
</dbReference>
<dbReference type="InterPro" id="IPR002487">
    <property type="entry name" value="TF_Kbox"/>
</dbReference>
<evidence type="ECO:0000259" key="7">
    <source>
        <dbReference type="PROSITE" id="PS50066"/>
    </source>
</evidence>